<feature type="domain" description="BIG2" evidence="1">
    <location>
        <begin position="40"/>
        <end position="115"/>
    </location>
</feature>
<dbReference type="EMBL" id="JABANE010000019">
    <property type="protein sequence ID" value="NME68124.1"/>
    <property type="molecule type" value="Genomic_DNA"/>
</dbReference>
<evidence type="ECO:0000313" key="3">
    <source>
        <dbReference type="Proteomes" id="UP000576082"/>
    </source>
</evidence>
<dbReference type="Gene3D" id="2.60.120.430">
    <property type="entry name" value="Galactose-binding lectin"/>
    <property type="match status" value="1"/>
</dbReference>
<sequence>MSTNFRSALFVLLGLIGTSFFVSCSSSESGGGQEGDVDPEVTGIVLDQTSLTVVLGTSASLKATLQPEGVTGDITWSTSDPTVLAVADGDIQPLKVGEANVAATHGTFTTTCKVTVIEDPTSGTLDPVPEVLQGEDYYVISLDETAFATIESKVTYDLRTDDVDKNFYIWENTLLAGQPSGNNYFGLEEGWMSLVVGSVGWSGAGYNVGSGFGSIDMTPLYNNPEEYYFHVAMKSASASTVYTLIFSDGIAEAKVVMGAGPDGDGVAPYGDFERNGEWQEISIPLTHLHEQGVFYNQAVSNVNIFAFLAGGNSGDTVDVDAVFFYKKKK</sequence>
<dbReference type="Pfam" id="PF02368">
    <property type="entry name" value="Big_2"/>
    <property type="match status" value="1"/>
</dbReference>
<organism evidence="2 3">
    <name type="scientific">Flammeovirga aprica JL-4</name>
    <dbReference type="NCBI Taxonomy" id="694437"/>
    <lineage>
        <taxon>Bacteria</taxon>
        <taxon>Pseudomonadati</taxon>
        <taxon>Bacteroidota</taxon>
        <taxon>Cytophagia</taxon>
        <taxon>Cytophagales</taxon>
        <taxon>Flammeovirgaceae</taxon>
        <taxon>Flammeovirga</taxon>
    </lineage>
</organism>
<proteinExistence type="predicted"/>
<dbReference type="SMART" id="SM00635">
    <property type="entry name" value="BID_2"/>
    <property type="match status" value="1"/>
</dbReference>
<dbReference type="SUPFAM" id="SSF49785">
    <property type="entry name" value="Galactose-binding domain-like"/>
    <property type="match status" value="1"/>
</dbReference>
<dbReference type="RefSeq" id="WP_169656436.1">
    <property type="nucleotide sequence ID" value="NZ_JABANE010000019.1"/>
</dbReference>
<gene>
    <name evidence="2" type="ORF">HHU12_09140</name>
</gene>
<evidence type="ECO:0000313" key="2">
    <source>
        <dbReference type="EMBL" id="NME68124.1"/>
    </source>
</evidence>
<dbReference type="InterPro" id="IPR008964">
    <property type="entry name" value="Invasin/intimin_cell_adhesion"/>
</dbReference>
<dbReference type="Gene3D" id="2.60.40.1080">
    <property type="match status" value="1"/>
</dbReference>
<dbReference type="InterPro" id="IPR003343">
    <property type="entry name" value="Big_2"/>
</dbReference>
<reference evidence="2 3" key="1">
    <citation type="submission" date="2020-04" db="EMBL/GenBank/DDBJ databases">
        <title>Flammeovirga sp. SR4, a novel species isolated from seawater.</title>
        <authorList>
            <person name="Wang X."/>
        </authorList>
    </citation>
    <scope>NUCLEOTIDE SEQUENCE [LARGE SCALE GENOMIC DNA]</scope>
    <source>
        <strain evidence="2 3">ATCC 23126</strain>
    </source>
</reference>
<name>A0A7X9P220_9BACT</name>
<evidence type="ECO:0000259" key="1">
    <source>
        <dbReference type="SMART" id="SM00635"/>
    </source>
</evidence>
<accession>A0A7X9P220</accession>
<protein>
    <submittedName>
        <fullName evidence="2">Ig domain-containing protein</fullName>
    </submittedName>
</protein>
<keyword evidence="3" id="KW-1185">Reference proteome</keyword>
<dbReference type="PROSITE" id="PS51257">
    <property type="entry name" value="PROKAR_LIPOPROTEIN"/>
    <property type="match status" value="1"/>
</dbReference>
<dbReference type="Proteomes" id="UP000576082">
    <property type="component" value="Unassembled WGS sequence"/>
</dbReference>
<dbReference type="SUPFAM" id="SSF49373">
    <property type="entry name" value="Invasin/intimin cell-adhesion fragments"/>
    <property type="match status" value="1"/>
</dbReference>
<comment type="caution">
    <text evidence="2">The sequence shown here is derived from an EMBL/GenBank/DDBJ whole genome shotgun (WGS) entry which is preliminary data.</text>
</comment>
<dbReference type="AlphaFoldDB" id="A0A7X9P220"/>
<dbReference type="InterPro" id="IPR008979">
    <property type="entry name" value="Galactose-bd-like_sf"/>
</dbReference>